<keyword evidence="2" id="KW-1185">Reference proteome</keyword>
<protein>
    <recommendedName>
        <fullName evidence="3">Retrotransposon gag domain-containing protein</fullName>
    </recommendedName>
</protein>
<comment type="caution">
    <text evidence="1">The sequence shown here is derived from an EMBL/GenBank/DDBJ whole genome shotgun (WGS) entry which is preliminary data.</text>
</comment>
<accession>A0ABQ5HAZ4</accession>
<dbReference type="Proteomes" id="UP001151760">
    <property type="component" value="Unassembled WGS sequence"/>
</dbReference>
<reference evidence="1" key="2">
    <citation type="submission" date="2022-01" db="EMBL/GenBank/DDBJ databases">
        <authorList>
            <person name="Yamashiro T."/>
            <person name="Shiraishi A."/>
            <person name="Satake H."/>
            <person name="Nakayama K."/>
        </authorList>
    </citation>
    <scope>NUCLEOTIDE SEQUENCE</scope>
</reference>
<organism evidence="1 2">
    <name type="scientific">Tanacetum coccineum</name>
    <dbReference type="NCBI Taxonomy" id="301880"/>
    <lineage>
        <taxon>Eukaryota</taxon>
        <taxon>Viridiplantae</taxon>
        <taxon>Streptophyta</taxon>
        <taxon>Embryophyta</taxon>
        <taxon>Tracheophyta</taxon>
        <taxon>Spermatophyta</taxon>
        <taxon>Magnoliopsida</taxon>
        <taxon>eudicotyledons</taxon>
        <taxon>Gunneridae</taxon>
        <taxon>Pentapetalae</taxon>
        <taxon>asterids</taxon>
        <taxon>campanulids</taxon>
        <taxon>Asterales</taxon>
        <taxon>Asteraceae</taxon>
        <taxon>Asteroideae</taxon>
        <taxon>Anthemideae</taxon>
        <taxon>Anthemidinae</taxon>
        <taxon>Tanacetum</taxon>
    </lineage>
</organism>
<proteinExistence type="predicted"/>
<name>A0ABQ5HAZ4_9ASTR</name>
<evidence type="ECO:0000313" key="2">
    <source>
        <dbReference type="Proteomes" id="UP001151760"/>
    </source>
</evidence>
<evidence type="ECO:0000313" key="1">
    <source>
        <dbReference type="EMBL" id="GJT84898.1"/>
    </source>
</evidence>
<gene>
    <name evidence="1" type="ORF">Tco_1066615</name>
</gene>
<reference evidence="1" key="1">
    <citation type="journal article" date="2022" name="Int. J. Mol. Sci.">
        <title>Draft Genome of Tanacetum Coccineum: Genomic Comparison of Closely Related Tanacetum-Family Plants.</title>
        <authorList>
            <person name="Yamashiro T."/>
            <person name="Shiraishi A."/>
            <person name="Nakayama K."/>
            <person name="Satake H."/>
        </authorList>
    </citation>
    <scope>NUCLEOTIDE SEQUENCE</scope>
</reference>
<sequence>MELSGGLQRMELPGYGDSFLYTVLVEQSIRRIIQLNMVYQPFTANASYSIQKKYLREYSVIEYGRFIDYCCANSEDLIEEGVTETIMKPTLREYMKEVQVNYGSNTTTPRFNENAKFKIGGEFLKILHDNAFNGTNGDDVVDHTTKVLAILDLIKIPNVDPDELRIHVFPLSLTGAAQKWWIDEVDGKITTWEGLMEKFFHKY</sequence>
<dbReference type="EMBL" id="BQNB010019400">
    <property type="protein sequence ID" value="GJT84898.1"/>
    <property type="molecule type" value="Genomic_DNA"/>
</dbReference>
<evidence type="ECO:0008006" key="3">
    <source>
        <dbReference type="Google" id="ProtNLM"/>
    </source>
</evidence>